<name>A0A699RAJ8_TANCI</name>
<dbReference type="AlphaFoldDB" id="A0A699RAJ8"/>
<dbReference type="EMBL" id="BKCJ011084288">
    <property type="protein sequence ID" value="GFC82388.1"/>
    <property type="molecule type" value="Genomic_DNA"/>
</dbReference>
<sequence>SPPKKDLSWIGLPEFADNTVTDYSRPSPVVKSTTDDLQNRNLSVTKTGASPSTIISKPVKKPAVKSMLPKPAIHKPYRPPMRPMRPNMNDAHPNRTSFYKPAHSYSKRPFQKTSSVRSQFRAPWVPTVNKNFPTVNRNFPTVNRNFPTGSTKFSTADMGKKGNVVKASACWI</sequence>
<proteinExistence type="predicted"/>
<gene>
    <name evidence="1" type="ORF">Tci_854358</name>
</gene>
<feature type="non-terminal residue" evidence="1">
    <location>
        <position position="1"/>
    </location>
</feature>
<comment type="caution">
    <text evidence="1">The sequence shown here is derived from an EMBL/GenBank/DDBJ whole genome shotgun (WGS) entry which is preliminary data.</text>
</comment>
<protein>
    <submittedName>
        <fullName evidence="1">Uncharacterized protein</fullName>
    </submittedName>
</protein>
<organism evidence="1">
    <name type="scientific">Tanacetum cinerariifolium</name>
    <name type="common">Dalmatian daisy</name>
    <name type="synonym">Chrysanthemum cinerariifolium</name>
    <dbReference type="NCBI Taxonomy" id="118510"/>
    <lineage>
        <taxon>Eukaryota</taxon>
        <taxon>Viridiplantae</taxon>
        <taxon>Streptophyta</taxon>
        <taxon>Embryophyta</taxon>
        <taxon>Tracheophyta</taxon>
        <taxon>Spermatophyta</taxon>
        <taxon>Magnoliopsida</taxon>
        <taxon>eudicotyledons</taxon>
        <taxon>Gunneridae</taxon>
        <taxon>Pentapetalae</taxon>
        <taxon>asterids</taxon>
        <taxon>campanulids</taxon>
        <taxon>Asterales</taxon>
        <taxon>Asteraceae</taxon>
        <taxon>Asteroideae</taxon>
        <taxon>Anthemideae</taxon>
        <taxon>Anthemidinae</taxon>
        <taxon>Tanacetum</taxon>
    </lineage>
</organism>
<accession>A0A699RAJ8</accession>
<reference evidence="1" key="1">
    <citation type="journal article" date="2019" name="Sci. Rep.">
        <title>Draft genome of Tanacetum cinerariifolium, the natural source of mosquito coil.</title>
        <authorList>
            <person name="Yamashiro T."/>
            <person name="Shiraishi A."/>
            <person name="Satake H."/>
            <person name="Nakayama K."/>
        </authorList>
    </citation>
    <scope>NUCLEOTIDE SEQUENCE</scope>
</reference>
<evidence type="ECO:0000313" key="1">
    <source>
        <dbReference type="EMBL" id="GFC82388.1"/>
    </source>
</evidence>